<dbReference type="AlphaFoldDB" id="A0A9W9IC24"/>
<evidence type="ECO:0000256" key="7">
    <source>
        <dbReference type="SAM" id="MobiDB-lite"/>
    </source>
</evidence>
<dbReference type="InterPro" id="IPR036864">
    <property type="entry name" value="Zn2-C6_fun-type_DNA-bd_sf"/>
</dbReference>
<keyword evidence="5" id="KW-0804">Transcription</keyword>
<evidence type="ECO:0000313" key="9">
    <source>
        <dbReference type="EMBL" id="KAJ5174804.1"/>
    </source>
</evidence>
<gene>
    <name evidence="9" type="ORF">N7482_000681</name>
</gene>
<dbReference type="InterPro" id="IPR050613">
    <property type="entry name" value="Sec_Metabolite_Reg"/>
</dbReference>
<dbReference type="GO" id="GO:0008270">
    <property type="term" value="F:zinc ion binding"/>
    <property type="evidence" value="ECO:0007669"/>
    <property type="project" value="InterPro"/>
</dbReference>
<keyword evidence="3" id="KW-0805">Transcription regulation</keyword>
<keyword evidence="6" id="KW-0539">Nucleus</keyword>
<dbReference type="Gene3D" id="4.10.240.10">
    <property type="entry name" value="Zn(2)-C6 fungal-type DNA-binding domain"/>
    <property type="match status" value="1"/>
</dbReference>
<keyword evidence="10" id="KW-1185">Reference proteome</keyword>
<comment type="caution">
    <text evidence="9">The sequence shown here is derived from an EMBL/GenBank/DDBJ whole genome shotgun (WGS) entry which is preliminary data.</text>
</comment>
<dbReference type="Pfam" id="PF00172">
    <property type="entry name" value="Zn_clus"/>
    <property type="match status" value="1"/>
</dbReference>
<reference evidence="9" key="1">
    <citation type="submission" date="2022-11" db="EMBL/GenBank/DDBJ databases">
        <authorList>
            <person name="Petersen C."/>
        </authorList>
    </citation>
    <scope>NUCLEOTIDE SEQUENCE</scope>
    <source>
        <strain evidence="9">IBT 26290</strain>
    </source>
</reference>
<evidence type="ECO:0000256" key="4">
    <source>
        <dbReference type="ARBA" id="ARBA00023125"/>
    </source>
</evidence>
<comment type="subcellular location">
    <subcellularLocation>
        <location evidence="1">Nucleus</location>
    </subcellularLocation>
</comment>
<dbReference type="GO" id="GO:0003677">
    <property type="term" value="F:DNA binding"/>
    <property type="evidence" value="ECO:0007669"/>
    <property type="project" value="UniProtKB-KW"/>
</dbReference>
<dbReference type="CDD" id="cd12148">
    <property type="entry name" value="fungal_TF_MHR"/>
    <property type="match status" value="1"/>
</dbReference>
<keyword evidence="2" id="KW-0479">Metal-binding</keyword>
<keyword evidence="4" id="KW-0238">DNA-binding</keyword>
<organism evidence="9 10">
    <name type="scientific">Penicillium canariense</name>
    <dbReference type="NCBI Taxonomy" id="189055"/>
    <lineage>
        <taxon>Eukaryota</taxon>
        <taxon>Fungi</taxon>
        <taxon>Dikarya</taxon>
        <taxon>Ascomycota</taxon>
        <taxon>Pezizomycotina</taxon>
        <taxon>Eurotiomycetes</taxon>
        <taxon>Eurotiomycetidae</taxon>
        <taxon>Eurotiales</taxon>
        <taxon>Aspergillaceae</taxon>
        <taxon>Penicillium</taxon>
    </lineage>
</organism>
<dbReference type="SMART" id="SM00066">
    <property type="entry name" value="GAL4"/>
    <property type="match status" value="1"/>
</dbReference>
<dbReference type="SMART" id="SM00906">
    <property type="entry name" value="Fungal_trans"/>
    <property type="match status" value="1"/>
</dbReference>
<dbReference type="PANTHER" id="PTHR31001">
    <property type="entry name" value="UNCHARACTERIZED TRANSCRIPTIONAL REGULATORY PROTEIN"/>
    <property type="match status" value="1"/>
</dbReference>
<dbReference type="PANTHER" id="PTHR31001:SF45">
    <property type="entry name" value="ZN(II)2CYS6 TRANSCRIPTION FACTOR (EUROFUNG)"/>
    <property type="match status" value="1"/>
</dbReference>
<dbReference type="GO" id="GO:0005634">
    <property type="term" value="C:nucleus"/>
    <property type="evidence" value="ECO:0007669"/>
    <property type="project" value="UniProtKB-SubCell"/>
</dbReference>
<evidence type="ECO:0000259" key="8">
    <source>
        <dbReference type="PROSITE" id="PS50048"/>
    </source>
</evidence>
<dbReference type="GO" id="GO:0006351">
    <property type="term" value="P:DNA-templated transcription"/>
    <property type="evidence" value="ECO:0007669"/>
    <property type="project" value="InterPro"/>
</dbReference>
<proteinExistence type="predicted"/>
<dbReference type="OrthoDB" id="2269373at2759"/>
<dbReference type="InterPro" id="IPR001138">
    <property type="entry name" value="Zn2Cys6_DnaBD"/>
</dbReference>
<evidence type="ECO:0000256" key="6">
    <source>
        <dbReference type="ARBA" id="ARBA00023242"/>
    </source>
</evidence>
<feature type="compositionally biased region" description="Acidic residues" evidence="7">
    <location>
        <begin position="109"/>
        <end position="122"/>
    </location>
</feature>
<feature type="region of interest" description="Disordered" evidence="7">
    <location>
        <begin position="109"/>
        <end position="135"/>
    </location>
</feature>
<dbReference type="Proteomes" id="UP001149163">
    <property type="component" value="Unassembled WGS sequence"/>
</dbReference>
<protein>
    <recommendedName>
        <fullName evidence="8">Zn(2)-C6 fungal-type domain-containing protein</fullName>
    </recommendedName>
</protein>
<dbReference type="PROSITE" id="PS50048">
    <property type="entry name" value="ZN2_CY6_FUNGAL_2"/>
    <property type="match status" value="1"/>
</dbReference>
<dbReference type="InterPro" id="IPR007219">
    <property type="entry name" value="XnlR_reg_dom"/>
</dbReference>
<name>A0A9W9IC24_9EURO</name>
<dbReference type="GO" id="GO:0000981">
    <property type="term" value="F:DNA-binding transcription factor activity, RNA polymerase II-specific"/>
    <property type="evidence" value="ECO:0007669"/>
    <property type="project" value="InterPro"/>
</dbReference>
<dbReference type="CDD" id="cd00067">
    <property type="entry name" value="GAL4"/>
    <property type="match status" value="1"/>
</dbReference>
<evidence type="ECO:0000313" key="10">
    <source>
        <dbReference type="Proteomes" id="UP001149163"/>
    </source>
</evidence>
<feature type="domain" description="Zn(2)-C6 fungal-type" evidence="8">
    <location>
        <begin position="27"/>
        <end position="55"/>
    </location>
</feature>
<dbReference type="EMBL" id="JAPQKN010000001">
    <property type="protein sequence ID" value="KAJ5174804.1"/>
    <property type="molecule type" value="Genomic_DNA"/>
</dbReference>
<sequence length="719" mass="82037">MSTPERSSPGPSRAPRHSSAKSQRILACVLCQQRKVKCDRRFPCANCVKHQTQCVPVAQTRPRRRRFPERQLLDRLRMYEDLLRQNKIKFEPLHKESGLVARIPGLHEENEDSDAEQPESEGTDGPFPSDPSKPKSAYEAKNIWYAMSHGFRGVNNDGDLDDGVREVMVGKTWDQVFDNDDHLLFGSRQAAVNVSTLHPEPVHIFRLWQIYLDNVNHLLKVTHTPSLQGRIIEAASNLASISPTLEALMFGIYCTAVLSLVDDCQAIFGMPKVDLLKKYQFACQQALLNCGFLRSADRDCLTALYLYLISVQPSTDPRSLSSLLGVAIRIAQRMGIQNESSNSKYPVLECEMRRRLWWSLALFDARISELSDYRTTTLAPTWDCKAPLNVNDFDLRAEMKEPPAVQGKVTEVLFVILRSEIGEFVRHSPFHLDFTNPSLKSVVRDLPGDGDLDALEKIIEEGYLKHCDPQNPLHFMTIWMMRSALSKYRLLEYYSRYCSEPQAERQSDTPMLYAFRVLESDTKIMTSSMTKGYIWFLHLYFPLPAYIHIVQELIKQPVRAEARQAWEIMSDNYEARFTTSNFVGTSIFRTFAKIILQAWEALEEASKNAGDPAQEPFDPPRIVLNLKRRIVEITQKEQNANPEQQPSDVMNTDMTNLLMSIPMGFGNAESLNGMGGPDSYLGIDPMPYPNFPGQVSSMAEMNHMTWASMVWGFRERRGW</sequence>
<evidence type="ECO:0000256" key="2">
    <source>
        <dbReference type="ARBA" id="ARBA00022723"/>
    </source>
</evidence>
<evidence type="ECO:0000256" key="3">
    <source>
        <dbReference type="ARBA" id="ARBA00023015"/>
    </source>
</evidence>
<evidence type="ECO:0000256" key="1">
    <source>
        <dbReference type="ARBA" id="ARBA00004123"/>
    </source>
</evidence>
<dbReference type="Pfam" id="PF04082">
    <property type="entry name" value="Fungal_trans"/>
    <property type="match status" value="1"/>
</dbReference>
<reference evidence="9" key="2">
    <citation type="journal article" date="2023" name="IMA Fungus">
        <title>Comparative genomic study of the Penicillium genus elucidates a diverse pangenome and 15 lateral gene transfer events.</title>
        <authorList>
            <person name="Petersen C."/>
            <person name="Sorensen T."/>
            <person name="Nielsen M.R."/>
            <person name="Sondergaard T.E."/>
            <person name="Sorensen J.L."/>
            <person name="Fitzpatrick D.A."/>
            <person name="Frisvad J.C."/>
            <person name="Nielsen K.L."/>
        </authorList>
    </citation>
    <scope>NUCLEOTIDE SEQUENCE</scope>
    <source>
        <strain evidence="9">IBT 26290</strain>
    </source>
</reference>
<dbReference type="RefSeq" id="XP_056546412.1">
    <property type="nucleotide sequence ID" value="XM_056682806.1"/>
</dbReference>
<accession>A0A9W9IC24</accession>
<dbReference type="GeneID" id="81421982"/>
<dbReference type="SUPFAM" id="SSF57701">
    <property type="entry name" value="Zn2/Cys6 DNA-binding domain"/>
    <property type="match status" value="1"/>
</dbReference>
<evidence type="ECO:0000256" key="5">
    <source>
        <dbReference type="ARBA" id="ARBA00023163"/>
    </source>
</evidence>